<feature type="modified residue" description="N6-(pyridoxal phosphate)lysine" evidence="11">
    <location>
        <position position="537"/>
    </location>
</feature>
<dbReference type="PROSITE" id="PS51671">
    <property type="entry name" value="ACT"/>
    <property type="match status" value="1"/>
</dbReference>
<protein>
    <recommendedName>
        <fullName evidence="3">aspartate kinase</fullName>
        <ecNumber evidence="3">2.7.2.4</ecNumber>
    </recommendedName>
</protein>
<name>A0A5C6XE25_9DELT</name>
<comment type="pathway">
    <text evidence="12">Amino-acid biosynthesis; L-threonine biosynthesis; L-threonine from L-aspartate: step 1/5.</text>
</comment>
<keyword evidence="12" id="KW-0028">Amino-acid biosynthesis</keyword>
<dbReference type="SUPFAM" id="SSF51419">
    <property type="entry name" value="PLP-binding barrel"/>
    <property type="match status" value="1"/>
</dbReference>
<dbReference type="PRINTS" id="PR01181">
    <property type="entry name" value="DAPDCRBXLASE"/>
</dbReference>
<dbReference type="InterPro" id="IPR009006">
    <property type="entry name" value="Ala_racemase/Decarboxylase_C"/>
</dbReference>
<evidence type="ECO:0000256" key="2">
    <source>
        <dbReference type="ARBA" id="ARBA00004766"/>
    </source>
</evidence>
<dbReference type="Gene3D" id="3.30.70.260">
    <property type="match status" value="2"/>
</dbReference>
<dbReference type="Pfam" id="PF02784">
    <property type="entry name" value="Orn_Arg_deC_N"/>
    <property type="match status" value="1"/>
</dbReference>
<keyword evidence="7" id="KW-0210">Decarboxylase</keyword>
<dbReference type="InterPro" id="IPR002986">
    <property type="entry name" value="DAP_deCOOHase_LysA"/>
</dbReference>
<evidence type="ECO:0000256" key="1">
    <source>
        <dbReference type="ARBA" id="ARBA00001933"/>
    </source>
</evidence>
<evidence type="ECO:0000256" key="12">
    <source>
        <dbReference type="RuleBase" id="RU004249"/>
    </source>
</evidence>
<dbReference type="GO" id="GO:0004072">
    <property type="term" value="F:aspartate kinase activity"/>
    <property type="evidence" value="ECO:0007669"/>
    <property type="project" value="UniProtKB-EC"/>
</dbReference>
<dbReference type="InterPro" id="IPR002912">
    <property type="entry name" value="ACT_dom"/>
</dbReference>
<keyword evidence="15" id="KW-1185">Reference proteome</keyword>
<dbReference type="InterPro" id="IPR022653">
    <property type="entry name" value="De-COase2_pyr-phos_BS"/>
</dbReference>
<reference evidence="14 15" key="1">
    <citation type="submission" date="2019-08" db="EMBL/GenBank/DDBJ databases">
        <title>Bradymonadales sp. TMQ4.</title>
        <authorList>
            <person name="Liang Q."/>
        </authorList>
    </citation>
    <scope>NUCLEOTIDE SEQUENCE [LARGE SCALE GENOMIC DNA]</scope>
    <source>
        <strain evidence="14 15">TMQ4</strain>
    </source>
</reference>
<gene>
    <name evidence="14" type="ORF">FRC98_10015</name>
</gene>
<dbReference type="EC" id="2.7.2.4" evidence="3"/>
<dbReference type="InterPro" id="IPR001341">
    <property type="entry name" value="Asp_kinase"/>
</dbReference>
<dbReference type="PANTHER" id="PTHR43727">
    <property type="entry name" value="DIAMINOPIMELATE DECARBOXYLASE"/>
    <property type="match status" value="1"/>
</dbReference>
<sequence length="873" mass="94743">MTTSTSWVVLKFGGTSVSSRERWETILSVVQERLAEAPDRRVMVVCSALSGVTNLLEDVIARAPQAKHHELLEQIEARHTELADTLGVDATSLLEDELLTLERLALGASLVKEVSPRIHAQILALGELMSTRLGAAFVARAIRESAWADARTMLRATEEPNAPLRRRYISAACDAGVDEVLQARLAADAARVVITQGFIAGNDAGETVLLGRGGSDTSAAYLAARLSAERLEIWTDVPGMFSANPRQVPTARLLRRLDYAEAQELATMGAKVLHPRCLAPVREHHIPLHIRCTPSPDQDGTVIAAQATGQGPQVKAVSAKSGVTVISMETLGMWQQVGFLADVFAVFKSHGLSIDMVATSEAEVSVTLDPMANALEPATLERLHADLNGLCRARVVEGCAVVSLVGRQVRSILSQLAPALKVFEEQQIYLMSQSASDLNLSFVVDEAQAERLVGKLHQLLFGEQGPDQVFGASWEELSGRVLPQLPFEDAWWRKRRDELLKIAEGGAAYAYNLDEVAAQADRLRAMGAVDRVFFAIKANPNPEILRTLEARGVGFECVSPGEVEHVRKLFPTLAPGRLLFTPNFAPREEYVLGFEVGAMVTLDNLHPLEAWPEIFEGQEVLVRVDPGQGAGHHRYVRTAGPKSKFGVSADELTRLAELAAAANLKVVGLHAHVGSGVRRAGTWSSTAVFLEQCREFFPDVRWLNLGGGLGVPERAGQQALDLQAVNASLEAFKAAHPELELWLEPGRFLVSEAGVLLARVTQLKTKGAYHYVGVETGMNTLIRPALYGAYHAIVNLTRHAQEPEIEAEIVGPICESGDVLGHARWLPTCAEGDVLLVANCGSYGRAMSSRYNLRKPAREVVLGELKRPSNPGQ</sequence>
<dbReference type="InterPro" id="IPR022644">
    <property type="entry name" value="De-COase2_N"/>
</dbReference>
<dbReference type="InterPro" id="IPR018042">
    <property type="entry name" value="Aspartate_kinase_CS"/>
</dbReference>
<dbReference type="SUPFAM" id="SSF50621">
    <property type="entry name" value="Alanine racemase C-terminal domain-like"/>
    <property type="match status" value="1"/>
</dbReference>
<feature type="active site" description="Proton donor" evidence="11">
    <location>
        <position position="814"/>
    </location>
</feature>
<dbReference type="AlphaFoldDB" id="A0A5C6XE25"/>
<feature type="domain" description="ACT" evidence="13">
    <location>
        <begin position="328"/>
        <end position="401"/>
    </location>
</feature>
<dbReference type="PIRSF" id="PIRSF036459">
    <property type="entry name" value="DAP_dec_asp_kin"/>
    <property type="match status" value="1"/>
</dbReference>
<keyword evidence="10 14" id="KW-0456">Lyase</keyword>
<comment type="pathway">
    <text evidence="12">Amino-acid biosynthesis; L-methionine biosynthesis via de novo pathway; L-homoserine from L-aspartate: step 1/3.</text>
</comment>
<keyword evidence="6 14" id="KW-0418">Kinase</keyword>
<evidence type="ECO:0000256" key="8">
    <source>
        <dbReference type="ARBA" id="ARBA00022840"/>
    </source>
</evidence>
<dbReference type="GO" id="GO:0009089">
    <property type="term" value="P:lysine biosynthetic process via diaminopimelate"/>
    <property type="evidence" value="ECO:0007669"/>
    <property type="project" value="UniProtKB-UniPathway"/>
</dbReference>
<dbReference type="Proteomes" id="UP000321412">
    <property type="component" value="Unassembled WGS sequence"/>
</dbReference>
<accession>A0A5C6XE25</accession>
<dbReference type="SUPFAM" id="SSF55021">
    <property type="entry name" value="ACT-like"/>
    <property type="match status" value="2"/>
</dbReference>
<comment type="caution">
    <text evidence="14">The sequence shown here is derived from an EMBL/GenBank/DDBJ whole genome shotgun (WGS) entry which is preliminary data.</text>
</comment>
<dbReference type="NCBIfam" id="TIGR00657">
    <property type="entry name" value="asp_kinases"/>
    <property type="match status" value="1"/>
</dbReference>
<keyword evidence="5" id="KW-0547">Nucleotide-binding</keyword>
<proteinExistence type="predicted"/>
<dbReference type="UniPathway" id="UPA00050">
    <property type="reaction ID" value="UER00461"/>
</dbReference>
<dbReference type="InterPro" id="IPR011246">
    <property type="entry name" value="DAP_dec_asp_kin"/>
</dbReference>
<dbReference type="InterPro" id="IPR036393">
    <property type="entry name" value="AceGlu_kinase-like_sf"/>
</dbReference>
<dbReference type="GO" id="GO:0008836">
    <property type="term" value="F:diaminopimelate decarboxylase activity"/>
    <property type="evidence" value="ECO:0007669"/>
    <property type="project" value="InterPro"/>
</dbReference>
<keyword evidence="8" id="KW-0067">ATP-binding</keyword>
<keyword evidence="4 14" id="KW-0808">Transferase</keyword>
<organism evidence="14 15">
    <name type="scientific">Lujinxingia vulgaris</name>
    <dbReference type="NCBI Taxonomy" id="2600176"/>
    <lineage>
        <taxon>Bacteria</taxon>
        <taxon>Deltaproteobacteria</taxon>
        <taxon>Bradymonadales</taxon>
        <taxon>Lujinxingiaceae</taxon>
        <taxon>Lujinxingia</taxon>
    </lineage>
</organism>
<dbReference type="Gene3D" id="2.40.37.10">
    <property type="entry name" value="Lyase, Ornithine Decarboxylase, Chain A, domain 1"/>
    <property type="match status" value="1"/>
</dbReference>
<dbReference type="PANTHER" id="PTHR43727:SF2">
    <property type="entry name" value="GROUP IV DECARBOXYLASE"/>
    <property type="match status" value="1"/>
</dbReference>
<dbReference type="InterPro" id="IPR045865">
    <property type="entry name" value="ACT-like_dom_sf"/>
</dbReference>
<dbReference type="EMBL" id="VOSM01000004">
    <property type="protein sequence ID" value="TXD37063.1"/>
    <property type="molecule type" value="Genomic_DNA"/>
</dbReference>
<evidence type="ECO:0000256" key="4">
    <source>
        <dbReference type="ARBA" id="ARBA00022679"/>
    </source>
</evidence>
<dbReference type="Gene3D" id="3.40.1160.10">
    <property type="entry name" value="Acetylglutamate kinase-like"/>
    <property type="match status" value="1"/>
</dbReference>
<evidence type="ECO:0000256" key="3">
    <source>
        <dbReference type="ARBA" id="ARBA00013059"/>
    </source>
</evidence>
<dbReference type="Pfam" id="PF00696">
    <property type="entry name" value="AA_kinase"/>
    <property type="match status" value="1"/>
</dbReference>
<evidence type="ECO:0000256" key="5">
    <source>
        <dbReference type="ARBA" id="ARBA00022741"/>
    </source>
</evidence>
<evidence type="ECO:0000256" key="10">
    <source>
        <dbReference type="ARBA" id="ARBA00023239"/>
    </source>
</evidence>
<dbReference type="NCBIfam" id="NF006515">
    <property type="entry name" value="PRK08961.1"/>
    <property type="match status" value="1"/>
</dbReference>
<dbReference type="InterPro" id="IPR000183">
    <property type="entry name" value="Orn/DAP/Arg_de-COase"/>
</dbReference>
<comment type="cofactor">
    <cofactor evidence="1 11">
        <name>pyridoxal 5'-phosphate</name>
        <dbReference type="ChEBI" id="CHEBI:597326"/>
    </cofactor>
</comment>
<dbReference type="UniPathway" id="UPA00051">
    <property type="reaction ID" value="UER00462"/>
</dbReference>
<dbReference type="SUPFAM" id="SSF53633">
    <property type="entry name" value="Carbamate kinase-like"/>
    <property type="match status" value="1"/>
</dbReference>
<dbReference type="PRINTS" id="PR01179">
    <property type="entry name" value="ODADCRBXLASE"/>
</dbReference>
<dbReference type="InterPro" id="IPR029066">
    <property type="entry name" value="PLP-binding_barrel"/>
</dbReference>
<dbReference type="GO" id="GO:0009088">
    <property type="term" value="P:threonine biosynthetic process"/>
    <property type="evidence" value="ECO:0007669"/>
    <property type="project" value="UniProtKB-UniPathway"/>
</dbReference>
<keyword evidence="9 11" id="KW-0663">Pyridoxal phosphate</keyword>
<comment type="pathway">
    <text evidence="2 12">Amino-acid biosynthesis; L-lysine biosynthesis via DAP pathway; (S)-tetrahydrodipicolinate from L-aspartate: step 1/4.</text>
</comment>
<dbReference type="PROSITE" id="PS00324">
    <property type="entry name" value="ASPARTOKINASE"/>
    <property type="match status" value="1"/>
</dbReference>
<evidence type="ECO:0000256" key="6">
    <source>
        <dbReference type="ARBA" id="ARBA00022777"/>
    </source>
</evidence>
<dbReference type="OrthoDB" id="9802241at2"/>
<evidence type="ECO:0000313" key="14">
    <source>
        <dbReference type="EMBL" id="TXD37063.1"/>
    </source>
</evidence>
<dbReference type="InterPro" id="IPR001048">
    <property type="entry name" value="Asp/Glu/Uridylate_kinase"/>
</dbReference>
<evidence type="ECO:0000256" key="9">
    <source>
        <dbReference type="ARBA" id="ARBA00022898"/>
    </source>
</evidence>
<dbReference type="PROSITE" id="PS00878">
    <property type="entry name" value="ODR_DC_2_1"/>
    <property type="match status" value="1"/>
</dbReference>
<evidence type="ECO:0000313" key="15">
    <source>
        <dbReference type="Proteomes" id="UP000321412"/>
    </source>
</evidence>
<dbReference type="UniPathway" id="UPA00034">
    <property type="reaction ID" value="UER00015"/>
</dbReference>
<evidence type="ECO:0000259" key="13">
    <source>
        <dbReference type="PROSITE" id="PS51671"/>
    </source>
</evidence>
<evidence type="ECO:0000256" key="7">
    <source>
        <dbReference type="ARBA" id="ARBA00022793"/>
    </source>
</evidence>
<dbReference type="GO" id="GO:0005524">
    <property type="term" value="F:ATP binding"/>
    <property type="evidence" value="ECO:0007669"/>
    <property type="project" value="UniProtKB-KW"/>
</dbReference>
<evidence type="ECO:0000256" key="11">
    <source>
        <dbReference type="PIRSR" id="PIRSR600183-50"/>
    </source>
</evidence>
<dbReference type="Gene3D" id="3.20.20.10">
    <property type="entry name" value="Alanine racemase"/>
    <property type="match status" value="1"/>
</dbReference>
<dbReference type="RefSeq" id="WP_146981251.1">
    <property type="nucleotide sequence ID" value="NZ_VOSM01000004.1"/>
</dbReference>